<keyword evidence="2" id="KW-1185">Reference proteome</keyword>
<sequence>METSRQSLMNKVVESVKKQLPSGLSCVGEGERILIGRTDAGERKDRALLEIPLAPLFSRAEKSPQDAALFTTAFVERVLVIVRGQLREHRLEGAEEQIYPVLRHLSFIKRAPERWAYQPHTAETAILYAIDDREGYQLIEKNMLEETGWTIEKLHQQALDNLQRLPVPKKKQQVGPHLITFIAPTDGYAASRVLHPTLLQEMEQNRTGDALGVAIPHPDVLIIGDLHGKTGADLLTRLAYDFSSKSSLPISPLPFFWEKGELIPFLAVSHEKKHMEAEDG</sequence>
<dbReference type="InterPro" id="IPR010838">
    <property type="entry name" value="DUF1444"/>
</dbReference>
<accession>A0ABY4WLW2</accession>
<protein>
    <submittedName>
        <fullName evidence="1">DUF1444 family protein</fullName>
    </submittedName>
</protein>
<proteinExistence type="predicted"/>
<dbReference type="Proteomes" id="UP001056500">
    <property type="component" value="Chromosome"/>
</dbReference>
<gene>
    <name evidence="1" type="ORF">NDK47_12670</name>
</gene>
<name>A0ABY4WLW2_9BACL</name>
<dbReference type="RefSeq" id="WP_251875407.1">
    <property type="nucleotide sequence ID" value="NZ_CP098755.1"/>
</dbReference>
<evidence type="ECO:0000313" key="2">
    <source>
        <dbReference type="Proteomes" id="UP001056500"/>
    </source>
</evidence>
<reference evidence="1" key="1">
    <citation type="submission" date="2022-06" db="EMBL/GenBank/DDBJ databases">
        <title>Genome sequencing of Brevibacillus sp. BB3-R1.</title>
        <authorList>
            <person name="Heo J."/>
            <person name="Lee D."/>
            <person name="Won M."/>
            <person name="Han B.-H."/>
            <person name="Hong S.-B."/>
            <person name="Kwon S.-W."/>
        </authorList>
    </citation>
    <scope>NUCLEOTIDE SEQUENCE</scope>
    <source>
        <strain evidence="1">BB3-R1</strain>
    </source>
</reference>
<dbReference type="Pfam" id="PF07285">
    <property type="entry name" value="DUF1444"/>
    <property type="match status" value="1"/>
</dbReference>
<evidence type="ECO:0000313" key="1">
    <source>
        <dbReference type="EMBL" id="USG68077.1"/>
    </source>
</evidence>
<organism evidence="1 2">
    <name type="scientific">Brevibacillus ruminantium</name>
    <dbReference type="NCBI Taxonomy" id="2950604"/>
    <lineage>
        <taxon>Bacteria</taxon>
        <taxon>Bacillati</taxon>
        <taxon>Bacillota</taxon>
        <taxon>Bacilli</taxon>
        <taxon>Bacillales</taxon>
        <taxon>Paenibacillaceae</taxon>
        <taxon>Brevibacillus</taxon>
    </lineage>
</organism>
<dbReference type="EMBL" id="CP098755">
    <property type="protein sequence ID" value="USG68077.1"/>
    <property type="molecule type" value="Genomic_DNA"/>
</dbReference>